<dbReference type="InterPro" id="IPR038606">
    <property type="entry name" value="To_sf"/>
</dbReference>
<evidence type="ECO:0000256" key="4">
    <source>
        <dbReference type="SAM" id="SignalP"/>
    </source>
</evidence>
<dbReference type="Gene3D" id="3.15.10.30">
    <property type="entry name" value="Haemolymph juvenile hormone binding protein"/>
    <property type="match status" value="1"/>
</dbReference>
<accession>A0ABD1ECC6</accession>
<keyword evidence="6" id="KW-1185">Reference proteome</keyword>
<feature type="signal peptide" evidence="4">
    <location>
        <begin position="1"/>
        <end position="19"/>
    </location>
</feature>
<protein>
    <submittedName>
        <fullName evidence="5">Uncharacterized protein</fullName>
    </submittedName>
</protein>
<keyword evidence="2" id="KW-0090">Biological rhythms</keyword>
<keyword evidence="1 4" id="KW-0732">Signal</keyword>
<dbReference type="PANTHER" id="PTHR11008">
    <property type="entry name" value="PROTEIN TAKEOUT-LIKE PROTEIN"/>
    <property type="match status" value="1"/>
</dbReference>
<dbReference type="FunFam" id="3.15.10.30:FF:000001">
    <property type="entry name" value="Takeout-like protein 1"/>
    <property type="match status" value="1"/>
</dbReference>
<evidence type="ECO:0000256" key="1">
    <source>
        <dbReference type="ARBA" id="ARBA00022729"/>
    </source>
</evidence>
<reference evidence="5 6" key="1">
    <citation type="submission" date="2024-05" db="EMBL/GenBank/DDBJ databases">
        <title>Genetic variation in Jamaican populations of the coffee berry borer (Hypothenemus hampei).</title>
        <authorList>
            <person name="Errbii M."/>
            <person name="Myrie A."/>
        </authorList>
    </citation>
    <scope>NUCLEOTIDE SEQUENCE [LARGE SCALE GENOMIC DNA]</scope>
    <source>
        <strain evidence="5">JA-Hopewell-2020-01-JO</strain>
        <tissue evidence="5">Whole body</tissue>
    </source>
</reference>
<dbReference type="PANTHER" id="PTHR11008:SF32">
    <property type="entry name" value="CIRCADIAN CLOCK-CONTROLLED PROTEIN DAYWAKE-RELATED"/>
    <property type="match status" value="1"/>
</dbReference>
<sequence length="250" mass="28626">MFYKSLLLVFAFCTTVTSSARKFKSKHLPDYISPCHTGDPNLSKCAIIQGNKAIPQVLKGDPNFKLLSFNPFKLEKMDFTANRNLELHLRNLKIFGLDTTEMIDANMNLKERHISIKFLTRSLKLTMNYNIKGQLLFLPISGEGPTTFQFDECTFDYSFNYDLVTKSDGKLYIGNIRPAVTFKIPKAKFHFENLFNGNKELGDNINRVLNENPQEIIAEFGILIKEIINIVATSIFESYLTVVPFEEIFI</sequence>
<dbReference type="SMART" id="SM00700">
    <property type="entry name" value="JHBP"/>
    <property type="match status" value="1"/>
</dbReference>
<dbReference type="Proteomes" id="UP001566132">
    <property type="component" value="Unassembled WGS sequence"/>
</dbReference>
<proteinExistence type="inferred from homology"/>
<gene>
    <name evidence="5" type="ORF">ABEB36_012782</name>
</gene>
<dbReference type="GO" id="GO:0007623">
    <property type="term" value="P:circadian rhythm"/>
    <property type="evidence" value="ECO:0007669"/>
    <property type="project" value="UniProtKB-ARBA"/>
</dbReference>
<comment type="similarity">
    <text evidence="3">Belongs to the TO family.</text>
</comment>
<evidence type="ECO:0000256" key="3">
    <source>
        <dbReference type="ARBA" id="ARBA00060902"/>
    </source>
</evidence>
<name>A0ABD1ECC6_HYPHA</name>
<dbReference type="InterPro" id="IPR010562">
    <property type="entry name" value="Haemolymph_juvenile_hormone-bd"/>
</dbReference>
<evidence type="ECO:0000256" key="2">
    <source>
        <dbReference type="ARBA" id="ARBA00023108"/>
    </source>
</evidence>
<evidence type="ECO:0000313" key="5">
    <source>
        <dbReference type="EMBL" id="KAL1492309.1"/>
    </source>
</evidence>
<dbReference type="EMBL" id="JBDJPC010000009">
    <property type="protein sequence ID" value="KAL1492309.1"/>
    <property type="molecule type" value="Genomic_DNA"/>
</dbReference>
<evidence type="ECO:0000313" key="6">
    <source>
        <dbReference type="Proteomes" id="UP001566132"/>
    </source>
</evidence>
<comment type="caution">
    <text evidence="5">The sequence shown here is derived from an EMBL/GenBank/DDBJ whole genome shotgun (WGS) entry which is preliminary data.</text>
</comment>
<dbReference type="AlphaFoldDB" id="A0ABD1ECC6"/>
<organism evidence="5 6">
    <name type="scientific">Hypothenemus hampei</name>
    <name type="common">Coffee berry borer</name>
    <dbReference type="NCBI Taxonomy" id="57062"/>
    <lineage>
        <taxon>Eukaryota</taxon>
        <taxon>Metazoa</taxon>
        <taxon>Ecdysozoa</taxon>
        <taxon>Arthropoda</taxon>
        <taxon>Hexapoda</taxon>
        <taxon>Insecta</taxon>
        <taxon>Pterygota</taxon>
        <taxon>Neoptera</taxon>
        <taxon>Endopterygota</taxon>
        <taxon>Coleoptera</taxon>
        <taxon>Polyphaga</taxon>
        <taxon>Cucujiformia</taxon>
        <taxon>Curculionidae</taxon>
        <taxon>Scolytinae</taxon>
        <taxon>Hypothenemus</taxon>
    </lineage>
</organism>
<dbReference type="Pfam" id="PF06585">
    <property type="entry name" value="JHBP"/>
    <property type="match status" value="1"/>
</dbReference>
<feature type="chain" id="PRO_5044777300" evidence="4">
    <location>
        <begin position="20"/>
        <end position="250"/>
    </location>
</feature>